<evidence type="ECO:0000313" key="2">
    <source>
        <dbReference type="EMBL" id="KAK2183054.1"/>
    </source>
</evidence>
<organism evidence="2 3">
    <name type="scientific">Ridgeia piscesae</name>
    <name type="common">Tubeworm</name>
    <dbReference type="NCBI Taxonomy" id="27915"/>
    <lineage>
        <taxon>Eukaryota</taxon>
        <taxon>Metazoa</taxon>
        <taxon>Spiralia</taxon>
        <taxon>Lophotrochozoa</taxon>
        <taxon>Annelida</taxon>
        <taxon>Polychaeta</taxon>
        <taxon>Sedentaria</taxon>
        <taxon>Canalipalpata</taxon>
        <taxon>Sabellida</taxon>
        <taxon>Siboglinidae</taxon>
        <taxon>Ridgeia</taxon>
    </lineage>
</organism>
<keyword evidence="1" id="KW-0812">Transmembrane</keyword>
<dbReference type="Proteomes" id="UP001209878">
    <property type="component" value="Unassembled WGS sequence"/>
</dbReference>
<reference evidence="2" key="1">
    <citation type="journal article" date="2023" name="Mol. Biol. Evol.">
        <title>Third-Generation Sequencing Reveals the Adaptive Role of the Epigenome in Three Deep-Sea Polychaetes.</title>
        <authorList>
            <person name="Perez M."/>
            <person name="Aroh O."/>
            <person name="Sun Y."/>
            <person name="Lan Y."/>
            <person name="Juniper S.K."/>
            <person name="Young C.R."/>
            <person name="Angers B."/>
            <person name="Qian P.Y."/>
        </authorList>
    </citation>
    <scope>NUCLEOTIDE SEQUENCE</scope>
    <source>
        <strain evidence="2">R07B-5</strain>
    </source>
</reference>
<sequence length="106" mass="11657">MTCHFFTAGESEWTRDKIVSHSQLVTTVDYAVGSDCNPSPSTWLHNFSGPAWGAVFIFVVSTTAGIAQIIRVTGTTRHALIVCRIVTTRTCTDRLGNHDNDQTVRC</sequence>
<dbReference type="AlphaFoldDB" id="A0AAD9NWC2"/>
<protein>
    <submittedName>
        <fullName evidence="2">Uncharacterized protein</fullName>
    </submittedName>
</protein>
<evidence type="ECO:0000313" key="3">
    <source>
        <dbReference type="Proteomes" id="UP001209878"/>
    </source>
</evidence>
<feature type="transmembrane region" description="Helical" evidence="1">
    <location>
        <begin position="51"/>
        <end position="70"/>
    </location>
</feature>
<proteinExistence type="predicted"/>
<accession>A0AAD9NWC2</accession>
<comment type="caution">
    <text evidence="2">The sequence shown here is derived from an EMBL/GenBank/DDBJ whole genome shotgun (WGS) entry which is preliminary data.</text>
</comment>
<keyword evidence="1" id="KW-0472">Membrane</keyword>
<evidence type="ECO:0000256" key="1">
    <source>
        <dbReference type="SAM" id="Phobius"/>
    </source>
</evidence>
<name>A0AAD9NWC2_RIDPI</name>
<keyword evidence="1" id="KW-1133">Transmembrane helix</keyword>
<dbReference type="EMBL" id="JAODUO010000325">
    <property type="protein sequence ID" value="KAK2183054.1"/>
    <property type="molecule type" value="Genomic_DNA"/>
</dbReference>
<keyword evidence="3" id="KW-1185">Reference proteome</keyword>
<gene>
    <name evidence="2" type="ORF">NP493_325g02073</name>
</gene>